<name>A0A8X7ZSP7_POPTO</name>
<evidence type="ECO:0000256" key="1">
    <source>
        <dbReference type="ARBA" id="ARBA00022857"/>
    </source>
</evidence>
<organism evidence="4 5">
    <name type="scientific">Populus tomentosa</name>
    <name type="common">Chinese white poplar</name>
    <dbReference type="NCBI Taxonomy" id="118781"/>
    <lineage>
        <taxon>Eukaryota</taxon>
        <taxon>Viridiplantae</taxon>
        <taxon>Streptophyta</taxon>
        <taxon>Embryophyta</taxon>
        <taxon>Tracheophyta</taxon>
        <taxon>Spermatophyta</taxon>
        <taxon>Magnoliopsida</taxon>
        <taxon>eudicotyledons</taxon>
        <taxon>Gunneridae</taxon>
        <taxon>Pentapetalae</taxon>
        <taxon>rosids</taxon>
        <taxon>fabids</taxon>
        <taxon>Malpighiales</taxon>
        <taxon>Salicaceae</taxon>
        <taxon>Saliceae</taxon>
        <taxon>Populus</taxon>
    </lineage>
</organism>
<evidence type="ECO:0000313" key="5">
    <source>
        <dbReference type="Proteomes" id="UP000886885"/>
    </source>
</evidence>
<protein>
    <recommendedName>
        <fullName evidence="3">Glucose-6-phosphate dehydrogenase NAD-binding domain-containing protein</fullName>
    </recommendedName>
</protein>
<dbReference type="OrthoDB" id="1714737at2759"/>
<dbReference type="PANTHER" id="PTHR23429">
    <property type="entry name" value="GLUCOSE-6-PHOSPHATE 1-DEHYDROGENASE G6PD"/>
    <property type="match status" value="1"/>
</dbReference>
<keyword evidence="1" id="KW-0521">NADP</keyword>
<comment type="caution">
    <text evidence="4">The sequence shown here is derived from an EMBL/GenBank/DDBJ whole genome shotgun (WGS) entry which is preliminary data.</text>
</comment>
<sequence>MPLPSHSLNYPTEGGRGPSLCIAVIGATGELTKGGIFQALFALYYNGFLSEDAGIFGYSRKNLTVEDLRSIASTLTCRIDHQYGSQLCNNHQFLEMFQAELWGQMEAFLSRIYRLKGGYDN</sequence>
<reference evidence="4" key="1">
    <citation type="journal article" date="2020" name="bioRxiv">
        <title>Hybrid origin of Populus tomentosa Carr. identified through genome sequencing and phylogenomic analysis.</title>
        <authorList>
            <person name="An X."/>
            <person name="Gao K."/>
            <person name="Chen Z."/>
            <person name="Li J."/>
            <person name="Yang X."/>
            <person name="Yang X."/>
            <person name="Zhou J."/>
            <person name="Guo T."/>
            <person name="Zhao T."/>
            <person name="Huang S."/>
            <person name="Miao D."/>
            <person name="Khan W.U."/>
            <person name="Rao P."/>
            <person name="Ye M."/>
            <person name="Lei B."/>
            <person name="Liao W."/>
            <person name="Wang J."/>
            <person name="Ji L."/>
            <person name="Li Y."/>
            <person name="Guo B."/>
            <person name="Mustafa N.S."/>
            <person name="Li S."/>
            <person name="Yun Q."/>
            <person name="Keller S.R."/>
            <person name="Mao J."/>
            <person name="Zhang R."/>
            <person name="Strauss S.H."/>
        </authorList>
    </citation>
    <scope>NUCLEOTIDE SEQUENCE</scope>
    <source>
        <strain evidence="4">GM15</strain>
        <tissue evidence="4">Leaf</tissue>
    </source>
</reference>
<dbReference type="InterPro" id="IPR001282">
    <property type="entry name" value="G6P_DH"/>
</dbReference>
<dbReference type="GO" id="GO:0006006">
    <property type="term" value="P:glucose metabolic process"/>
    <property type="evidence" value="ECO:0007669"/>
    <property type="project" value="InterPro"/>
</dbReference>
<evidence type="ECO:0000313" key="4">
    <source>
        <dbReference type="EMBL" id="KAG6774916.1"/>
    </source>
</evidence>
<keyword evidence="2" id="KW-0119">Carbohydrate metabolism</keyword>
<evidence type="ECO:0000256" key="2">
    <source>
        <dbReference type="ARBA" id="ARBA00023277"/>
    </source>
</evidence>
<dbReference type="PANTHER" id="PTHR23429:SF4">
    <property type="entry name" value="INACTIVE GLUCOSE-6-PHOSPHATE 1-DEHYDROGENASE 4, CHLOROPLASTIC"/>
    <property type="match status" value="1"/>
</dbReference>
<dbReference type="EMBL" id="JAAWWB010000009">
    <property type="protein sequence ID" value="KAG6774916.1"/>
    <property type="molecule type" value="Genomic_DNA"/>
</dbReference>
<keyword evidence="5" id="KW-1185">Reference proteome</keyword>
<dbReference type="AlphaFoldDB" id="A0A8X7ZSP7"/>
<evidence type="ECO:0000259" key="3">
    <source>
        <dbReference type="Pfam" id="PF00479"/>
    </source>
</evidence>
<accession>A0A8X7ZSP7</accession>
<dbReference type="GO" id="GO:0050661">
    <property type="term" value="F:NADP binding"/>
    <property type="evidence" value="ECO:0007669"/>
    <property type="project" value="InterPro"/>
</dbReference>
<feature type="domain" description="Glucose-6-phosphate dehydrogenase NAD-binding" evidence="3">
    <location>
        <begin position="24"/>
        <end position="90"/>
    </location>
</feature>
<proteinExistence type="predicted"/>
<dbReference type="Proteomes" id="UP000886885">
    <property type="component" value="Chromosome 5A"/>
</dbReference>
<dbReference type="InterPro" id="IPR022674">
    <property type="entry name" value="G6P_DH_NAD-bd"/>
</dbReference>
<dbReference type="GO" id="GO:0016614">
    <property type="term" value="F:oxidoreductase activity, acting on CH-OH group of donors"/>
    <property type="evidence" value="ECO:0007669"/>
    <property type="project" value="InterPro"/>
</dbReference>
<dbReference type="Pfam" id="PF00479">
    <property type="entry name" value="G6PD_N"/>
    <property type="match status" value="1"/>
</dbReference>
<gene>
    <name evidence="4" type="ORF">POTOM_018334</name>
</gene>